<sequence length="284" mass="30860">MSKIAVVTDTNSGITREEAKKLGVYLLPMPFIVDGTEYFEGVTCTYEHFFEMLEAGAEVSTSQPSPESLTAMWEEALATHDSVVHIPMSSALSGSCDTAKALAAEYNGRVCVVDNKRISITQRESVLDALTLAEKGLTAAEICVQLENTAYNASIYLAVNTLELLKKSGRVTPAGAALATLLGLKPVLQIQGGKLDAYAKVRGMANAEKTMLKALEKDLQTRFAGKKVHIAAAYSGDIKPALEWRKTIRKYFDDNSIELYKLPISICCHVSSGVKALGCFEYFE</sequence>
<proteinExistence type="predicted"/>
<name>A0AAE3DIZ4_9FIRM</name>
<evidence type="ECO:0000313" key="3">
    <source>
        <dbReference type="Proteomes" id="UP001199424"/>
    </source>
</evidence>
<dbReference type="Gene3D" id="3.40.50.10170">
    <property type="match status" value="1"/>
</dbReference>
<dbReference type="Gene3D" id="3.30.1180.10">
    <property type="match status" value="1"/>
</dbReference>
<dbReference type="EMBL" id="JAJEQC010000008">
    <property type="protein sequence ID" value="MCC2137162.1"/>
    <property type="molecule type" value="Genomic_DNA"/>
</dbReference>
<reference evidence="2" key="1">
    <citation type="submission" date="2021-10" db="EMBL/GenBank/DDBJ databases">
        <title>Anaerobic single-cell dispensing facilitates the cultivation of human gut bacteria.</title>
        <authorList>
            <person name="Afrizal A."/>
        </authorList>
    </citation>
    <scope>NUCLEOTIDE SEQUENCE</scope>
    <source>
        <strain evidence="2">CLA-AA-H250</strain>
    </source>
</reference>
<accession>A0AAE3DIZ4</accession>
<dbReference type="PANTHER" id="PTHR33434">
    <property type="entry name" value="DEGV DOMAIN-CONTAINING PROTEIN DR_1986-RELATED"/>
    <property type="match status" value="1"/>
</dbReference>
<dbReference type="PROSITE" id="PS51482">
    <property type="entry name" value="DEGV"/>
    <property type="match status" value="1"/>
</dbReference>
<keyword evidence="1" id="KW-0446">Lipid-binding</keyword>
<dbReference type="PANTHER" id="PTHR33434:SF2">
    <property type="entry name" value="FATTY ACID-BINDING PROTEIN TM_1468"/>
    <property type="match status" value="1"/>
</dbReference>
<dbReference type="InterPro" id="IPR003797">
    <property type="entry name" value="DegV"/>
</dbReference>
<gene>
    <name evidence="2" type="ORF">LKD31_09045</name>
</gene>
<dbReference type="NCBIfam" id="TIGR00762">
    <property type="entry name" value="DegV"/>
    <property type="match status" value="1"/>
</dbReference>
<dbReference type="Proteomes" id="UP001199424">
    <property type="component" value="Unassembled WGS sequence"/>
</dbReference>
<evidence type="ECO:0000256" key="1">
    <source>
        <dbReference type="ARBA" id="ARBA00023121"/>
    </source>
</evidence>
<dbReference type="RefSeq" id="WP_176819596.1">
    <property type="nucleotide sequence ID" value="NZ_JAJEQC010000008.1"/>
</dbReference>
<keyword evidence="3" id="KW-1185">Reference proteome</keyword>
<organism evidence="2 3">
    <name type="scientific">Hominenteromicrobium mulieris</name>
    <dbReference type="NCBI Taxonomy" id="2885357"/>
    <lineage>
        <taxon>Bacteria</taxon>
        <taxon>Bacillati</taxon>
        <taxon>Bacillota</taxon>
        <taxon>Clostridia</taxon>
        <taxon>Eubacteriales</taxon>
        <taxon>Oscillospiraceae</taxon>
        <taxon>Hominenteromicrobium</taxon>
    </lineage>
</organism>
<comment type="caution">
    <text evidence="2">The sequence shown here is derived from an EMBL/GenBank/DDBJ whole genome shotgun (WGS) entry which is preliminary data.</text>
</comment>
<protein>
    <submittedName>
        <fullName evidence="2">DegV family protein</fullName>
    </submittedName>
</protein>
<evidence type="ECO:0000313" key="2">
    <source>
        <dbReference type="EMBL" id="MCC2137162.1"/>
    </source>
</evidence>
<dbReference type="Pfam" id="PF02645">
    <property type="entry name" value="DegV"/>
    <property type="match status" value="1"/>
</dbReference>
<dbReference type="GO" id="GO:0008289">
    <property type="term" value="F:lipid binding"/>
    <property type="evidence" value="ECO:0007669"/>
    <property type="project" value="UniProtKB-KW"/>
</dbReference>
<dbReference type="SUPFAM" id="SSF82549">
    <property type="entry name" value="DAK1/DegV-like"/>
    <property type="match status" value="1"/>
</dbReference>
<dbReference type="InterPro" id="IPR043168">
    <property type="entry name" value="DegV_C"/>
</dbReference>
<dbReference type="AlphaFoldDB" id="A0AAE3DIZ4"/>
<dbReference type="InterPro" id="IPR050270">
    <property type="entry name" value="DegV_domain_contain"/>
</dbReference>